<feature type="disulfide bond" description="Redox-active" evidence="18">
    <location>
        <begin position="134"/>
        <end position="140"/>
    </location>
</feature>
<feature type="compositionally biased region" description="Low complexity" evidence="19">
    <location>
        <begin position="173"/>
        <end position="202"/>
    </location>
</feature>
<comment type="catalytic activity">
    <reaction evidence="17 18">
        <text>[protein]-dithiol + NADP(+) = [protein]-disulfide + NADPH + H(+)</text>
        <dbReference type="Rhea" id="RHEA:18753"/>
        <dbReference type="Rhea" id="RHEA-COMP:10593"/>
        <dbReference type="Rhea" id="RHEA-COMP:10594"/>
        <dbReference type="ChEBI" id="CHEBI:15378"/>
        <dbReference type="ChEBI" id="CHEBI:29950"/>
        <dbReference type="ChEBI" id="CHEBI:50058"/>
        <dbReference type="ChEBI" id="CHEBI:57783"/>
        <dbReference type="ChEBI" id="CHEBI:58349"/>
        <dbReference type="EC" id="1.8.1.8"/>
    </reaction>
</comment>
<dbReference type="GO" id="GO:0005886">
    <property type="term" value="C:plasma membrane"/>
    <property type="evidence" value="ECO:0007669"/>
    <property type="project" value="UniProtKB-SubCell"/>
</dbReference>
<dbReference type="NCBIfam" id="NF001419">
    <property type="entry name" value="PRK00293.1"/>
    <property type="match status" value="1"/>
</dbReference>
<evidence type="ECO:0000313" key="21">
    <source>
        <dbReference type="EMBL" id="TQV70896.1"/>
    </source>
</evidence>
<evidence type="ECO:0000256" key="15">
    <source>
        <dbReference type="ARBA" id="ARBA00023284"/>
    </source>
</evidence>
<feature type="transmembrane region" description="Helical" evidence="18">
    <location>
        <begin position="447"/>
        <end position="466"/>
    </location>
</feature>
<feature type="transmembrane region" description="Helical" evidence="18">
    <location>
        <begin position="230"/>
        <end position="259"/>
    </location>
</feature>
<dbReference type="Proteomes" id="UP000317839">
    <property type="component" value="Unassembled WGS sequence"/>
</dbReference>
<dbReference type="PROSITE" id="PS51257">
    <property type="entry name" value="PROKAR_LIPOPROTEIN"/>
    <property type="match status" value="1"/>
</dbReference>
<feature type="transmembrane region" description="Helical" evidence="18">
    <location>
        <begin position="350"/>
        <end position="380"/>
    </location>
</feature>
<evidence type="ECO:0000256" key="9">
    <source>
        <dbReference type="ARBA" id="ARBA00022982"/>
    </source>
</evidence>
<dbReference type="OrthoDB" id="9811036at2"/>
<keyword evidence="6 18" id="KW-0812">Transmembrane</keyword>
<dbReference type="InterPro" id="IPR022910">
    <property type="entry name" value="Thiol_diS_interchange_DbsD"/>
</dbReference>
<evidence type="ECO:0000256" key="12">
    <source>
        <dbReference type="ARBA" id="ARBA00023027"/>
    </source>
</evidence>
<keyword evidence="15 18" id="KW-0676">Redox-active center</keyword>
<feature type="transmembrane region" description="Helical" evidence="18">
    <location>
        <begin position="271"/>
        <end position="295"/>
    </location>
</feature>
<comment type="subcellular location">
    <subcellularLocation>
        <location evidence="1 18">Cell inner membrane</location>
        <topology evidence="1 18">Multi-pass membrane protein</topology>
    </subcellularLocation>
</comment>
<evidence type="ECO:0000256" key="1">
    <source>
        <dbReference type="ARBA" id="ARBA00004429"/>
    </source>
</evidence>
<dbReference type="Gene3D" id="2.60.40.1250">
    <property type="entry name" value="Thiol:disulfide interchange protein DsbD, N-terminal domain"/>
    <property type="match status" value="1"/>
</dbReference>
<evidence type="ECO:0000256" key="7">
    <source>
        <dbReference type="ARBA" id="ARBA00022729"/>
    </source>
</evidence>
<feature type="disulfide bond" description="Redox-active" evidence="18">
    <location>
        <begin position="563"/>
        <end position="566"/>
    </location>
</feature>
<evidence type="ECO:0000256" key="16">
    <source>
        <dbReference type="ARBA" id="ARBA00047388"/>
    </source>
</evidence>
<evidence type="ECO:0000256" key="6">
    <source>
        <dbReference type="ARBA" id="ARBA00022692"/>
    </source>
</evidence>
<feature type="signal peptide" evidence="18">
    <location>
        <begin position="1"/>
        <end position="18"/>
    </location>
</feature>
<feature type="domain" description="Thioredoxin" evidence="20">
    <location>
        <begin position="502"/>
        <end position="648"/>
    </location>
</feature>
<evidence type="ECO:0000256" key="13">
    <source>
        <dbReference type="ARBA" id="ARBA00023136"/>
    </source>
</evidence>
<feature type="transmembrane region" description="Helical" evidence="18">
    <location>
        <begin position="386"/>
        <end position="409"/>
    </location>
</feature>
<dbReference type="GO" id="GO:0047134">
    <property type="term" value="F:protein-disulfide reductase [NAD(P)H] activity"/>
    <property type="evidence" value="ECO:0007669"/>
    <property type="project" value="UniProtKB-UniRule"/>
</dbReference>
<evidence type="ECO:0000256" key="8">
    <source>
        <dbReference type="ARBA" id="ARBA00022748"/>
    </source>
</evidence>
<dbReference type="EMBL" id="VIKR01000007">
    <property type="protein sequence ID" value="TQV70896.1"/>
    <property type="molecule type" value="Genomic_DNA"/>
</dbReference>
<keyword evidence="11 18" id="KW-0560">Oxidoreductase</keyword>
<dbReference type="Pfam" id="PF11412">
    <property type="entry name" value="DsbD_N"/>
    <property type="match status" value="1"/>
</dbReference>
<dbReference type="InterPro" id="IPR003834">
    <property type="entry name" value="Cyt_c_assmbl_TM_dom"/>
</dbReference>
<evidence type="ECO:0000256" key="19">
    <source>
        <dbReference type="SAM" id="MobiDB-lite"/>
    </source>
</evidence>
<evidence type="ECO:0000259" key="20">
    <source>
        <dbReference type="PROSITE" id="PS51352"/>
    </source>
</evidence>
<evidence type="ECO:0000256" key="11">
    <source>
        <dbReference type="ARBA" id="ARBA00023002"/>
    </source>
</evidence>
<keyword evidence="10 18" id="KW-1133">Transmembrane helix</keyword>
<dbReference type="CDD" id="cd02953">
    <property type="entry name" value="DsbDgamma"/>
    <property type="match status" value="1"/>
</dbReference>
<dbReference type="AlphaFoldDB" id="A0A545T102"/>
<protein>
    <recommendedName>
        <fullName evidence="18">Thiol:disulfide interchange protein DsbD</fullName>
        <ecNumber evidence="18">1.8.1.8</ecNumber>
    </recommendedName>
    <alternativeName>
        <fullName evidence="18">Protein-disulfide reductase</fullName>
        <shortName evidence="18">Disulfide reductase</shortName>
    </alternativeName>
</protein>
<name>A0A545T102_9GAMM</name>
<dbReference type="SUPFAM" id="SSF52833">
    <property type="entry name" value="Thioredoxin-like"/>
    <property type="match status" value="1"/>
</dbReference>
<dbReference type="PROSITE" id="PS51352">
    <property type="entry name" value="THIOREDOXIN_2"/>
    <property type="match status" value="1"/>
</dbReference>
<evidence type="ECO:0000256" key="18">
    <source>
        <dbReference type="HAMAP-Rule" id="MF_00399"/>
    </source>
</evidence>
<dbReference type="InterPro" id="IPR035671">
    <property type="entry name" value="DsbD_gamma"/>
</dbReference>
<evidence type="ECO:0000256" key="4">
    <source>
        <dbReference type="ARBA" id="ARBA00022475"/>
    </source>
</evidence>
<dbReference type="RefSeq" id="WP_142944114.1">
    <property type="nucleotide sequence ID" value="NZ_VIKR01000007.1"/>
</dbReference>
<dbReference type="InterPro" id="IPR036929">
    <property type="entry name" value="DsbDN_sf"/>
</dbReference>
<evidence type="ECO:0000256" key="17">
    <source>
        <dbReference type="ARBA" id="ARBA00047804"/>
    </source>
</evidence>
<dbReference type="EC" id="1.8.1.8" evidence="18"/>
<dbReference type="Pfam" id="PF02683">
    <property type="entry name" value="DsbD_TM"/>
    <property type="match status" value="1"/>
</dbReference>
<dbReference type="GO" id="GO:0045454">
    <property type="term" value="P:cell redox homeostasis"/>
    <property type="evidence" value="ECO:0007669"/>
    <property type="project" value="TreeGrafter"/>
</dbReference>
<sequence precursor="true">MKLLGKILFVTTAVFALACSSVGSVSAQQQDLSALFATKSEFLKVDEAFQLTTDVLDNEIIARFEIADAYYMYRSRFFFNAEGATLGEAQIPDGKKKVDEYLGDVEVYYNHLEIVIPFTAHQKEFEFSLEFQGCAEAGLCYPPEEKRFTLLANNVVAKPVAIGGSDGSGGGNASDSNSGLAASGSATSTSAQPSANTATQSTLSEPVAEEFQSEQELILGILSEGSLLEIVIWGVLGGILLAFTPCVLPMVPILSSIIVGQGKEVSTGKAFGLSLAYTQAMAIPYTLLGILAASLGEGFSTTLQQPLFIGITAVIFLLLSLSMFGFYELQLPQGLQNRINNLSNSQESGSYVGAGVMGALSALVVSPCVTVPLSALLIYIAKTGDIVIGGVGLYALAVGMGIPLIMVGVGGGKFLPKAGAWMNAIKAGFGVVMIGMALYISKHLIPGPLYLFAWSVLLIVTAIYMGALSQVETNAQKFWKGTGLVMFVYGIILVIGASLGNGRLLSPLANVTAIAAHSGQGANSVDPHAMFEKVKTIADVEAKIRQANAEGKTVMFDFFAEYCTACYEFADYTFPDPAVQAALGNTVLIQADVTKGDADDKALMKHYGILGLPSILFFDANGEEDERLRATGFEKADVFVQRINAAYR</sequence>
<dbReference type="Pfam" id="PF13899">
    <property type="entry name" value="Thioredoxin_7"/>
    <property type="match status" value="1"/>
</dbReference>
<dbReference type="InterPro" id="IPR036249">
    <property type="entry name" value="Thioredoxin-like_sf"/>
</dbReference>
<evidence type="ECO:0000256" key="2">
    <source>
        <dbReference type="ARBA" id="ARBA00007241"/>
    </source>
</evidence>
<comment type="catalytic activity">
    <reaction evidence="16 18">
        <text>[protein]-dithiol + NAD(+) = [protein]-disulfide + NADH + H(+)</text>
        <dbReference type="Rhea" id="RHEA:18749"/>
        <dbReference type="Rhea" id="RHEA-COMP:10593"/>
        <dbReference type="Rhea" id="RHEA-COMP:10594"/>
        <dbReference type="ChEBI" id="CHEBI:15378"/>
        <dbReference type="ChEBI" id="CHEBI:29950"/>
        <dbReference type="ChEBI" id="CHEBI:50058"/>
        <dbReference type="ChEBI" id="CHEBI:57540"/>
        <dbReference type="ChEBI" id="CHEBI:57945"/>
        <dbReference type="EC" id="1.8.1.8"/>
    </reaction>
</comment>
<evidence type="ECO:0000256" key="5">
    <source>
        <dbReference type="ARBA" id="ARBA00022519"/>
    </source>
</evidence>
<feature type="disulfide bond" description="Redox-active" evidence="18">
    <location>
        <begin position="246"/>
        <end position="368"/>
    </location>
</feature>
<keyword evidence="4 18" id="KW-1003">Cell membrane</keyword>
<keyword evidence="3 18" id="KW-0813">Transport</keyword>
<keyword evidence="5 18" id="KW-0997">Cell inner membrane</keyword>
<dbReference type="GO" id="GO:0017004">
    <property type="term" value="P:cytochrome complex assembly"/>
    <property type="evidence" value="ECO:0007669"/>
    <property type="project" value="UniProtKB-UniRule"/>
</dbReference>
<dbReference type="SUPFAM" id="SSF74863">
    <property type="entry name" value="Thiol:disulfide interchange protein DsbD, N-terminal domain (DsbD-alpha)"/>
    <property type="match status" value="1"/>
</dbReference>
<feature type="transmembrane region" description="Helical" evidence="18">
    <location>
        <begin position="421"/>
        <end position="441"/>
    </location>
</feature>
<feature type="transmembrane region" description="Helical" evidence="18">
    <location>
        <begin position="307"/>
        <end position="329"/>
    </location>
</feature>
<organism evidence="21 22">
    <name type="scientific">Aliikangiella marina</name>
    <dbReference type="NCBI Taxonomy" id="1712262"/>
    <lineage>
        <taxon>Bacteria</taxon>
        <taxon>Pseudomonadati</taxon>
        <taxon>Pseudomonadota</taxon>
        <taxon>Gammaproteobacteria</taxon>
        <taxon>Oceanospirillales</taxon>
        <taxon>Pleioneaceae</taxon>
        <taxon>Aliikangiella</taxon>
    </lineage>
</organism>
<evidence type="ECO:0000256" key="3">
    <source>
        <dbReference type="ARBA" id="ARBA00022448"/>
    </source>
</evidence>
<dbReference type="InterPro" id="IPR028250">
    <property type="entry name" value="DsbDN"/>
</dbReference>
<keyword evidence="13 18" id="KW-0472">Membrane</keyword>
<comment type="function">
    <text evidence="18">Required to facilitate the formation of correct disulfide bonds in some periplasmic proteins and for the assembly of the periplasmic c-type cytochromes. Acts by transferring electrons from cytoplasmic thioredoxin to the periplasm. This transfer involves a cascade of disulfide bond formation and reduction steps.</text>
</comment>
<comment type="caution">
    <text evidence="21">The sequence shown here is derived from an EMBL/GenBank/DDBJ whole genome shotgun (WGS) entry which is preliminary data.</text>
</comment>
<dbReference type="HAMAP" id="MF_00399">
    <property type="entry name" value="DbsD"/>
    <property type="match status" value="1"/>
</dbReference>
<accession>A0A545T102</accession>
<evidence type="ECO:0000313" key="22">
    <source>
        <dbReference type="Proteomes" id="UP000317839"/>
    </source>
</evidence>
<evidence type="ECO:0000256" key="14">
    <source>
        <dbReference type="ARBA" id="ARBA00023157"/>
    </source>
</evidence>
<keyword evidence="8 18" id="KW-0201">Cytochrome c-type biogenesis</keyword>
<keyword evidence="14 18" id="KW-1015">Disulfide bond</keyword>
<evidence type="ECO:0000256" key="10">
    <source>
        <dbReference type="ARBA" id="ARBA00022989"/>
    </source>
</evidence>
<proteinExistence type="inferred from homology"/>
<keyword evidence="9 18" id="KW-0249">Electron transport</keyword>
<dbReference type="PANTHER" id="PTHR32234">
    <property type="entry name" value="THIOL:DISULFIDE INTERCHANGE PROTEIN DSBD"/>
    <property type="match status" value="1"/>
</dbReference>
<gene>
    <name evidence="18 21" type="primary">dsbD</name>
    <name evidence="21" type="ORF">FLL45_21445</name>
</gene>
<reference evidence="21 22" key="1">
    <citation type="submission" date="2019-06" db="EMBL/GenBank/DDBJ databases">
        <title>Draft genome of Aliikangiella marina GYP-15.</title>
        <authorList>
            <person name="Wang G."/>
        </authorList>
    </citation>
    <scope>NUCLEOTIDE SEQUENCE [LARGE SCALE GENOMIC DNA]</scope>
    <source>
        <strain evidence="21 22">GYP-15</strain>
    </source>
</reference>
<keyword evidence="7 18" id="KW-0732">Signal</keyword>
<dbReference type="InterPro" id="IPR013766">
    <property type="entry name" value="Thioredoxin_domain"/>
</dbReference>
<feature type="chain" id="PRO_5022273903" description="Thiol:disulfide interchange protein DsbD" evidence="18">
    <location>
        <begin position="19"/>
        <end position="648"/>
    </location>
</feature>
<keyword evidence="22" id="KW-1185">Reference proteome</keyword>
<comment type="similarity">
    <text evidence="2 18">Belongs to the thioredoxin family. DsbD subfamily.</text>
</comment>
<feature type="region of interest" description="Disordered" evidence="19">
    <location>
        <begin position="167"/>
        <end position="206"/>
    </location>
</feature>
<keyword evidence="12 18" id="KW-0520">NAD</keyword>
<dbReference type="Gene3D" id="3.40.30.10">
    <property type="entry name" value="Glutaredoxin"/>
    <property type="match status" value="1"/>
</dbReference>
<feature type="transmembrane region" description="Helical" evidence="18">
    <location>
        <begin position="478"/>
        <end position="499"/>
    </location>
</feature>
<dbReference type="GO" id="GO:0009055">
    <property type="term" value="F:electron transfer activity"/>
    <property type="evidence" value="ECO:0007669"/>
    <property type="project" value="UniProtKB-UniRule"/>
</dbReference>
<dbReference type="PANTHER" id="PTHR32234:SF0">
    <property type="entry name" value="THIOL:DISULFIDE INTERCHANGE PROTEIN DSBD"/>
    <property type="match status" value="1"/>
</dbReference>